<dbReference type="GO" id="GO:0046872">
    <property type="term" value="F:metal ion binding"/>
    <property type="evidence" value="ECO:0007669"/>
    <property type="project" value="UniProtKB-UniRule"/>
</dbReference>
<comment type="similarity">
    <text evidence="10">Belongs to the ApbE family.</text>
</comment>
<accession>A0A437S5Y7</accession>
<dbReference type="EMBL" id="RLIH01000011">
    <property type="protein sequence ID" value="RVU54326.1"/>
    <property type="molecule type" value="Genomic_DNA"/>
</dbReference>
<dbReference type="PANTHER" id="PTHR30040:SF2">
    <property type="entry name" value="FAD:PROTEIN FMN TRANSFERASE"/>
    <property type="match status" value="1"/>
</dbReference>
<evidence type="ECO:0000256" key="5">
    <source>
        <dbReference type="ARBA" id="ARBA00022723"/>
    </source>
</evidence>
<evidence type="ECO:0000256" key="6">
    <source>
        <dbReference type="ARBA" id="ARBA00022827"/>
    </source>
</evidence>
<keyword evidence="12" id="KW-0175">Coiled coil</keyword>
<evidence type="ECO:0000256" key="11">
    <source>
        <dbReference type="PIRSR" id="PIRSR006268-2"/>
    </source>
</evidence>
<sequence>MISVRKLILLFILLLLPTGCEKGYEKYELKVFDAFDTVTSIIIYERDENEANKKLLKLKEKYLELHRQFDRYNNYENVNNVKTINDNAGIKSVKVSEELYHLLEKSVYYNETISDKVNILIGPVVDYWGEYRDLYNTGHSKDEVIKKLGSAIPQEEDLIKFKSLVDLDKLVLNEEDKSVFLKEKGMELDVGACAKGYAVELLCQYGRDELEIASGMVSAGGNVKTIGEPVTKDYYKIAIQNPENIEDESKDPYITVLNIKDNSVVTSGDYQRYFTYENQRYCHIIDPESFMVADKFRSVSVIEEDSLLCDYLSTALFLMDYEDGLKLCEDLKVDAIWFFQNGEIKSTQGARQMMEGVK</sequence>
<comment type="cofactor">
    <cofactor evidence="11">
        <name>Mg(2+)</name>
        <dbReference type="ChEBI" id="CHEBI:18420"/>
    </cofactor>
    <cofactor evidence="11">
        <name>Mn(2+)</name>
        <dbReference type="ChEBI" id="CHEBI:29035"/>
    </cofactor>
    <text evidence="11">Magnesium. Can also use manganese.</text>
</comment>
<feature type="coiled-coil region" evidence="12">
    <location>
        <begin position="41"/>
        <end position="68"/>
    </location>
</feature>
<name>A0A437S5Y7_9FIRM</name>
<dbReference type="PANTHER" id="PTHR30040">
    <property type="entry name" value="THIAMINE BIOSYNTHESIS LIPOPROTEIN APBE"/>
    <property type="match status" value="1"/>
</dbReference>
<dbReference type="OrthoDB" id="9778595at2"/>
<keyword evidence="6 10" id="KW-0274">FAD</keyword>
<gene>
    <name evidence="13" type="ORF">EF514_07725</name>
</gene>
<keyword evidence="5 10" id="KW-0479">Metal-binding</keyword>
<keyword evidence="14" id="KW-1185">Reference proteome</keyword>
<dbReference type="PIRSF" id="PIRSF006268">
    <property type="entry name" value="ApbE"/>
    <property type="match status" value="1"/>
</dbReference>
<evidence type="ECO:0000256" key="12">
    <source>
        <dbReference type="SAM" id="Coils"/>
    </source>
</evidence>
<evidence type="ECO:0000256" key="7">
    <source>
        <dbReference type="ARBA" id="ARBA00022842"/>
    </source>
</evidence>
<comment type="caution">
    <text evidence="13">The sequence shown here is derived from an EMBL/GenBank/DDBJ whole genome shotgun (WGS) entry which is preliminary data.</text>
</comment>
<organism evidence="13 14">
    <name type="scientific">Anaerosphaera multitolerans</name>
    <dbReference type="NCBI Taxonomy" id="2487351"/>
    <lineage>
        <taxon>Bacteria</taxon>
        <taxon>Bacillati</taxon>
        <taxon>Bacillota</taxon>
        <taxon>Tissierellia</taxon>
        <taxon>Tissierellales</taxon>
        <taxon>Peptoniphilaceae</taxon>
        <taxon>Anaerosphaera</taxon>
    </lineage>
</organism>
<feature type="binding site" evidence="11">
    <location>
        <position position="310"/>
    </location>
    <ligand>
        <name>Mg(2+)</name>
        <dbReference type="ChEBI" id="CHEBI:18420"/>
    </ligand>
</feature>
<dbReference type="Proteomes" id="UP000288812">
    <property type="component" value="Unassembled WGS sequence"/>
</dbReference>
<keyword evidence="4 10" id="KW-0808">Transferase</keyword>
<evidence type="ECO:0000256" key="9">
    <source>
        <dbReference type="ARBA" id="ARBA00048540"/>
    </source>
</evidence>
<comment type="catalytic activity">
    <reaction evidence="9 10">
        <text>L-threonyl-[protein] + FAD = FMN-L-threonyl-[protein] + AMP + H(+)</text>
        <dbReference type="Rhea" id="RHEA:36847"/>
        <dbReference type="Rhea" id="RHEA-COMP:11060"/>
        <dbReference type="Rhea" id="RHEA-COMP:11061"/>
        <dbReference type="ChEBI" id="CHEBI:15378"/>
        <dbReference type="ChEBI" id="CHEBI:30013"/>
        <dbReference type="ChEBI" id="CHEBI:57692"/>
        <dbReference type="ChEBI" id="CHEBI:74257"/>
        <dbReference type="ChEBI" id="CHEBI:456215"/>
        <dbReference type="EC" id="2.7.1.180"/>
    </reaction>
</comment>
<protein>
    <recommendedName>
        <fullName evidence="2 10">FAD:protein FMN transferase</fullName>
        <ecNumber evidence="1 10">2.7.1.180</ecNumber>
    </recommendedName>
    <alternativeName>
        <fullName evidence="8 10">Flavin transferase</fullName>
    </alternativeName>
</protein>
<evidence type="ECO:0000256" key="8">
    <source>
        <dbReference type="ARBA" id="ARBA00031306"/>
    </source>
</evidence>
<dbReference type="EC" id="2.7.1.180" evidence="1 10"/>
<evidence type="ECO:0000256" key="10">
    <source>
        <dbReference type="PIRNR" id="PIRNR006268"/>
    </source>
</evidence>
<feature type="binding site" evidence="11">
    <location>
        <position position="192"/>
    </location>
    <ligand>
        <name>Mg(2+)</name>
        <dbReference type="ChEBI" id="CHEBI:18420"/>
    </ligand>
</feature>
<keyword evidence="7 10" id="KW-0460">Magnesium</keyword>
<evidence type="ECO:0000313" key="13">
    <source>
        <dbReference type="EMBL" id="RVU54326.1"/>
    </source>
</evidence>
<evidence type="ECO:0000256" key="2">
    <source>
        <dbReference type="ARBA" id="ARBA00016337"/>
    </source>
</evidence>
<evidence type="ECO:0000256" key="1">
    <source>
        <dbReference type="ARBA" id="ARBA00011955"/>
    </source>
</evidence>
<dbReference type="GO" id="GO:0016740">
    <property type="term" value="F:transferase activity"/>
    <property type="evidence" value="ECO:0007669"/>
    <property type="project" value="UniProtKB-UniRule"/>
</dbReference>
<evidence type="ECO:0000313" key="14">
    <source>
        <dbReference type="Proteomes" id="UP000288812"/>
    </source>
</evidence>
<dbReference type="Gene3D" id="3.10.520.10">
    <property type="entry name" value="ApbE-like domains"/>
    <property type="match status" value="1"/>
</dbReference>
<dbReference type="Pfam" id="PF02424">
    <property type="entry name" value="ApbE"/>
    <property type="match status" value="1"/>
</dbReference>
<dbReference type="SUPFAM" id="SSF143631">
    <property type="entry name" value="ApbE-like"/>
    <property type="match status" value="1"/>
</dbReference>
<keyword evidence="3 10" id="KW-0285">Flavoprotein</keyword>
<dbReference type="AlphaFoldDB" id="A0A437S5Y7"/>
<reference evidence="13 14" key="1">
    <citation type="submission" date="2018-11" db="EMBL/GenBank/DDBJ databases">
        <title>Genome sequencing and assembly of Anaerosphaera sp. nov., GS7-6-2.</title>
        <authorList>
            <person name="Rettenmaier R."/>
            <person name="Liebl W."/>
            <person name="Zverlov V."/>
        </authorList>
    </citation>
    <scope>NUCLEOTIDE SEQUENCE [LARGE SCALE GENOMIC DNA]</scope>
    <source>
        <strain evidence="13 14">GS7-6-2</strain>
    </source>
</reference>
<dbReference type="InterPro" id="IPR024932">
    <property type="entry name" value="ApbE"/>
</dbReference>
<dbReference type="InterPro" id="IPR003374">
    <property type="entry name" value="ApbE-like_sf"/>
</dbReference>
<proteinExistence type="inferred from homology"/>
<evidence type="ECO:0000256" key="4">
    <source>
        <dbReference type="ARBA" id="ARBA00022679"/>
    </source>
</evidence>
<evidence type="ECO:0000256" key="3">
    <source>
        <dbReference type="ARBA" id="ARBA00022630"/>
    </source>
</evidence>
<feature type="binding site" evidence="11">
    <location>
        <position position="314"/>
    </location>
    <ligand>
        <name>Mg(2+)</name>
        <dbReference type="ChEBI" id="CHEBI:18420"/>
    </ligand>
</feature>